<feature type="region of interest" description="Disordered" evidence="1">
    <location>
        <begin position="131"/>
        <end position="166"/>
    </location>
</feature>
<evidence type="ECO:0000256" key="1">
    <source>
        <dbReference type="SAM" id="MobiDB-lite"/>
    </source>
</evidence>
<evidence type="ECO:0000313" key="3">
    <source>
        <dbReference type="Proteomes" id="UP000240663"/>
    </source>
</evidence>
<organism evidence="2 3">
    <name type="scientific">Pectobacterium phage DU_PP_V</name>
    <dbReference type="NCBI Taxonomy" id="2041492"/>
    <lineage>
        <taxon>Viruses</taxon>
        <taxon>Duplodnaviria</taxon>
        <taxon>Heunggongvirae</taxon>
        <taxon>Uroviricota</taxon>
        <taxon>Caudoviricetes</taxon>
        <taxon>Demerecviridae</taxon>
        <taxon>Mccorquodalevirinae</taxon>
        <taxon>Hongcheonvirus</taxon>
        <taxon>Hongcheonvirus DUPPV</taxon>
    </lineage>
</organism>
<proteinExistence type="predicted"/>
<sequence length="166" mass="19188">MSALTEAIKILEENWDENAGQFHDLFIQLFVETNGTINHIFFNTFYDTTFSVKELLAATKAVSGSKVVQFTEPDKEGKEFIFDIFTKVYEFGKYVNPREYIYEVWEQTDTVLSRLDVLTWISKQRPEKSLTSFAPANDRNNYEQSTRQPLRKSIRSSEESSGDGLS</sequence>
<dbReference type="EMBL" id="MF979564">
    <property type="protein sequence ID" value="ATS94003.1"/>
    <property type="molecule type" value="Genomic_DNA"/>
</dbReference>
<name>A0A2D2W706_9CAUD</name>
<reference evidence="2 3" key="1">
    <citation type="submission" date="2017-09" db="EMBL/GenBank/DDBJ databases">
        <title>Complete genome sequence of bacteriophage (DU_PP_V) infecting Pectobacterium spp.</title>
        <authorList>
            <person name="Park T.-H."/>
        </authorList>
    </citation>
    <scope>NUCLEOTIDE SEQUENCE [LARGE SCALE GENOMIC DNA]</scope>
</reference>
<protein>
    <submittedName>
        <fullName evidence="2">Uncharacterized protein</fullName>
    </submittedName>
</protein>
<dbReference type="Proteomes" id="UP000240663">
    <property type="component" value="Segment"/>
</dbReference>
<feature type="compositionally biased region" description="Polar residues" evidence="1">
    <location>
        <begin position="131"/>
        <end position="148"/>
    </location>
</feature>
<evidence type="ECO:0000313" key="2">
    <source>
        <dbReference type="EMBL" id="ATS94003.1"/>
    </source>
</evidence>
<accession>A0A2D2W706</accession>
<keyword evidence="3" id="KW-1185">Reference proteome</keyword>
<gene>
    <name evidence="2" type="ORF">P13BB106kb_p019</name>
</gene>